<evidence type="ECO:0000313" key="3">
    <source>
        <dbReference type="Proteomes" id="UP001359485"/>
    </source>
</evidence>
<evidence type="ECO:0000256" key="1">
    <source>
        <dbReference type="SAM" id="MobiDB-lite"/>
    </source>
</evidence>
<organism evidence="2 3">
    <name type="scientific">Polyplax serrata</name>
    <name type="common">Common mouse louse</name>
    <dbReference type="NCBI Taxonomy" id="468196"/>
    <lineage>
        <taxon>Eukaryota</taxon>
        <taxon>Metazoa</taxon>
        <taxon>Ecdysozoa</taxon>
        <taxon>Arthropoda</taxon>
        <taxon>Hexapoda</taxon>
        <taxon>Insecta</taxon>
        <taxon>Pterygota</taxon>
        <taxon>Neoptera</taxon>
        <taxon>Paraneoptera</taxon>
        <taxon>Psocodea</taxon>
        <taxon>Troctomorpha</taxon>
        <taxon>Phthiraptera</taxon>
        <taxon>Anoplura</taxon>
        <taxon>Polyplacidae</taxon>
        <taxon>Polyplax</taxon>
    </lineage>
</organism>
<gene>
    <name evidence="2" type="ORF">RUM44_002401</name>
</gene>
<feature type="region of interest" description="Disordered" evidence="1">
    <location>
        <begin position="146"/>
        <end position="215"/>
    </location>
</feature>
<protein>
    <submittedName>
        <fullName evidence="2">Uncharacterized protein</fullName>
    </submittedName>
</protein>
<dbReference type="Proteomes" id="UP001359485">
    <property type="component" value="Unassembled WGS sequence"/>
</dbReference>
<accession>A0ABR1AEN8</accession>
<keyword evidence="3" id="KW-1185">Reference proteome</keyword>
<sequence length="215" mass="23698">MRFGLTRRSPRLPPPLRFANSILPATCRTRVTGVFDESTRGVPRETLVHDASTSEEKDQGKLPDDSEWKLKDWYLRETVLFAVLLCVCSSSVATPKKPRYSLAGNPVTLCARSYARLPPLLPLLVINAVSKGENATRRCSIRRVGKETKTKERENEQVEGESLDGRDDDGDVLEPKRQNARGGGGGQPWTLLTSQTTTNSKLETGKDGEQEMGAG</sequence>
<evidence type="ECO:0000313" key="2">
    <source>
        <dbReference type="EMBL" id="KAK6617959.1"/>
    </source>
</evidence>
<feature type="compositionally biased region" description="Polar residues" evidence="1">
    <location>
        <begin position="190"/>
        <end position="202"/>
    </location>
</feature>
<name>A0ABR1AEN8_POLSC</name>
<feature type="compositionally biased region" description="Acidic residues" evidence="1">
    <location>
        <begin position="157"/>
        <end position="172"/>
    </location>
</feature>
<proteinExistence type="predicted"/>
<reference evidence="2 3" key="1">
    <citation type="submission" date="2023-09" db="EMBL/GenBank/DDBJ databases">
        <title>Genomes of two closely related lineages of the louse Polyplax serrata with different host specificities.</title>
        <authorList>
            <person name="Martinu J."/>
            <person name="Tarabai H."/>
            <person name="Stefka J."/>
            <person name="Hypsa V."/>
        </authorList>
    </citation>
    <scope>NUCLEOTIDE SEQUENCE [LARGE SCALE GENOMIC DNA]</scope>
    <source>
        <strain evidence="2">98ZLc_SE</strain>
    </source>
</reference>
<feature type="compositionally biased region" description="Basic and acidic residues" evidence="1">
    <location>
        <begin position="146"/>
        <end position="156"/>
    </location>
</feature>
<dbReference type="EMBL" id="JAWJWF010000050">
    <property type="protein sequence ID" value="KAK6617959.1"/>
    <property type="molecule type" value="Genomic_DNA"/>
</dbReference>
<comment type="caution">
    <text evidence="2">The sequence shown here is derived from an EMBL/GenBank/DDBJ whole genome shotgun (WGS) entry which is preliminary data.</text>
</comment>